<accession>A0A512DYA8</accession>
<name>A0A512DYA8_9PROT</name>
<reference evidence="1 2" key="1">
    <citation type="submission" date="2019-07" db="EMBL/GenBank/DDBJ databases">
        <title>Whole genome shotgun sequence of Skermanella aerolata NBRC 106429.</title>
        <authorList>
            <person name="Hosoyama A."/>
            <person name="Uohara A."/>
            <person name="Ohji S."/>
            <person name="Ichikawa N."/>
        </authorList>
    </citation>
    <scope>NUCLEOTIDE SEQUENCE [LARGE SCALE GENOMIC DNA]</scope>
    <source>
        <strain evidence="1 2">NBRC 106429</strain>
    </source>
</reference>
<organism evidence="1 2">
    <name type="scientific">Skermanella aerolata</name>
    <dbReference type="NCBI Taxonomy" id="393310"/>
    <lineage>
        <taxon>Bacteria</taxon>
        <taxon>Pseudomonadati</taxon>
        <taxon>Pseudomonadota</taxon>
        <taxon>Alphaproteobacteria</taxon>
        <taxon>Rhodospirillales</taxon>
        <taxon>Azospirillaceae</taxon>
        <taxon>Skermanella</taxon>
    </lineage>
</organism>
<dbReference type="EMBL" id="BJYZ01000028">
    <property type="protein sequence ID" value="GEO41471.1"/>
    <property type="molecule type" value="Genomic_DNA"/>
</dbReference>
<dbReference type="AlphaFoldDB" id="A0A512DYA8"/>
<comment type="caution">
    <text evidence="1">The sequence shown here is derived from an EMBL/GenBank/DDBJ whole genome shotgun (WGS) entry which is preliminary data.</text>
</comment>
<keyword evidence="2" id="KW-1185">Reference proteome</keyword>
<evidence type="ECO:0000313" key="1">
    <source>
        <dbReference type="EMBL" id="GEO41471.1"/>
    </source>
</evidence>
<sequence>MSSSFEQIHAEYADARDRVLKQTHSSHVSECLDAIRPLWNAYQEKLRAQASIDELPLLKMSA</sequence>
<protein>
    <submittedName>
        <fullName evidence="1">Uncharacterized protein</fullName>
    </submittedName>
</protein>
<dbReference type="RefSeq" id="WP_044432447.1">
    <property type="nucleotide sequence ID" value="NZ_BJYZ01000028.1"/>
</dbReference>
<evidence type="ECO:0000313" key="2">
    <source>
        <dbReference type="Proteomes" id="UP000321523"/>
    </source>
</evidence>
<dbReference type="Proteomes" id="UP000321523">
    <property type="component" value="Unassembled WGS sequence"/>
</dbReference>
<gene>
    <name evidence="1" type="ORF">SAE02_56190</name>
</gene>
<dbReference type="OrthoDB" id="7365992at2"/>
<proteinExistence type="predicted"/>